<feature type="active site" evidence="6">
    <location>
        <position position="165"/>
    </location>
</feature>
<organism evidence="7 8">
    <name type="scientific">Litchfieldella anticariensis (strain DSM 16096 / CECT 5854 / CIP 108499 / LMG 22089 / FP35)</name>
    <name type="common">Halomonas anticariensis</name>
    <dbReference type="NCBI Taxonomy" id="1121939"/>
    <lineage>
        <taxon>Bacteria</taxon>
        <taxon>Pseudomonadati</taxon>
        <taxon>Pseudomonadota</taxon>
        <taxon>Gammaproteobacteria</taxon>
        <taxon>Oceanospirillales</taxon>
        <taxon>Halomonadaceae</taxon>
        <taxon>Litchfieldella</taxon>
    </lineage>
</organism>
<proteinExistence type="inferred from homology"/>
<keyword evidence="4 6" id="KW-0648">Protein biosynthesis</keyword>
<dbReference type="SUPFAM" id="SSF56420">
    <property type="entry name" value="Peptide deformylase"/>
    <property type="match status" value="1"/>
</dbReference>
<dbReference type="InterPro" id="IPR036821">
    <property type="entry name" value="Peptide_deformylase_sf"/>
</dbReference>
<dbReference type="GO" id="GO:0042586">
    <property type="term" value="F:peptide deformylase activity"/>
    <property type="evidence" value="ECO:0007669"/>
    <property type="project" value="UniProtKB-UniRule"/>
</dbReference>
<dbReference type="GO" id="GO:0006412">
    <property type="term" value="P:translation"/>
    <property type="evidence" value="ECO:0007669"/>
    <property type="project" value="UniProtKB-UniRule"/>
</dbReference>
<evidence type="ECO:0000256" key="3">
    <source>
        <dbReference type="ARBA" id="ARBA00022801"/>
    </source>
</evidence>
<evidence type="ECO:0000313" key="7">
    <source>
        <dbReference type="EMBL" id="EPC01943.1"/>
    </source>
</evidence>
<evidence type="ECO:0000256" key="4">
    <source>
        <dbReference type="ARBA" id="ARBA00022917"/>
    </source>
</evidence>
<keyword evidence="8" id="KW-1185">Reference proteome</keyword>
<dbReference type="PANTHER" id="PTHR10458">
    <property type="entry name" value="PEPTIDE DEFORMYLASE"/>
    <property type="match status" value="1"/>
</dbReference>
<dbReference type="PATRIC" id="fig|1121939.11.peg.2600"/>
<dbReference type="CDD" id="cd00487">
    <property type="entry name" value="Pep_deformylase"/>
    <property type="match status" value="1"/>
</dbReference>
<dbReference type="PIRSF" id="PIRSF004749">
    <property type="entry name" value="Pep_def"/>
    <property type="match status" value="1"/>
</dbReference>
<keyword evidence="2 6" id="KW-0479">Metal-binding</keyword>
<dbReference type="Proteomes" id="UP000014463">
    <property type="component" value="Unassembled WGS sequence"/>
</dbReference>
<evidence type="ECO:0000256" key="6">
    <source>
        <dbReference type="HAMAP-Rule" id="MF_00163"/>
    </source>
</evidence>
<dbReference type="Gene3D" id="3.90.45.10">
    <property type="entry name" value="Peptide deformylase"/>
    <property type="match status" value="1"/>
</dbReference>
<evidence type="ECO:0000256" key="2">
    <source>
        <dbReference type="ARBA" id="ARBA00022723"/>
    </source>
</evidence>
<dbReference type="NCBIfam" id="TIGR00079">
    <property type="entry name" value="pept_deformyl"/>
    <property type="match status" value="1"/>
</dbReference>
<protein>
    <recommendedName>
        <fullName evidence="6">Peptide deformylase</fullName>
        <shortName evidence="6">PDF</shortName>
        <ecNumber evidence="6">3.5.1.88</ecNumber>
    </recommendedName>
    <alternativeName>
        <fullName evidence="6">Polypeptide deformylase</fullName>
    </alternativeName>
</protein>
<dbReference type="HAMAP" id="MF_00163">
    <property type="entry name" value="Pep_deformylase"/>
    <property type="match status" value="1"/>
</dbReference>
<keyword evidence="5 6" id="KW-0408">Iron</keyword>
<dbReference type="STRING" id="1121939.L861_20035"/>
<dbReference type="AlphaFoldDB" id="S2KN84"/>
<dbReference type="EMBL" id="ASTJ01000029">
    <property type="protein sequence ID" value="EPC01943.1"/>
    <property type="molecule type" value="Genomic_DNA"/>
</dbReference>
<dbReference type="NCBIfam" id="NF001159">
    <property type="entry name" value="PRK00150.1-3"/>
    <property type="match status" value="1"/>
</dbReference>
<dbReference type="eggNOG" id="COG0242">
    <property type="taxonomic scope" value="Bacteria"/>
</dbReference>
<dbReference type="PANTHER" id="PTHR10458:SF21">
    <property type="entry name" value="PEPTIDE DEFORMYLASE"/>
    <property type="match status" value="1"/>
</dbReference>
<evidence type="ECO:0000256" key="1">
    <source>
        <dbReference type="ARBA" id="ARBA00010759"/>
    </source>
</evidence>
<comment type="similarity">
    <text evidence="1 6">Belongs to the polypeptide deformylase family.</text>
</comment>
<comment type="caution">
    <text evidence="7">The sequence shown here is derived from an EMBL/GenBank/DDBJ whole genome shotgun (WGS) entry which is preliminary data.</text>
</comment>
<name>S2KN84_LITA3</name>
<evidence type="ECO:0000256" key="5">
    <source>
        <dbReference type="ARBA" id="ARBA00023004"/>
    </source>
</evidence>
<dbReference type="PRINTS" id="PR01576">
    <property type="entry name" value="PDEFORMYLASE"/>
</dbReference>
<reference evidence="7 8" key="1">
    <citation type="journal article" date="2013" name="Genome Announc.">
        <title>Draft genome sequence of the moderately halophilic gammaproteobacterium Halomonas anticariensis FP35.</title>
        <authorList>
            <person name="Tahrioui A."/>
            <person name="Quesada E."/>
            <person name="Llamas I."/>
        </authorList>
    </citation>
    <scope>NUCLEOTIDE SEQUENCE [LARGE SCALE GENOMIC DNA]</scope>
    <source>
        <strain evidence="8">DSM 16096 / CECT 5854 / LMG 22089 / FP35</strain>
    </source>
</reference>
<dbReference type="FunFam" id="3.90.45.10:FF:000001">
    <property type="entry name" value="Peptide deformylase"/>
    <property type="match status" value="1"/>
</dbReference>
<feature type="binding site" evidence="6">
    <location>
        <position position="122"/>
    </location>
    <ligand>
        <name>Fe cation</name>
        <dbReference type="ChEBI" id="CHEBI:24875"/>
    </ligand>
</feature>
<dbReference type="GO" id="GO:0046872">
    <property type="term" value="F:metal ion binding"/>
    <property type="evidence" value="ECO:0007669"/>
    <property type="project" value="UniProtKB-KW"/>
</dbReference>
<gene>
    <name evidence="6" type="primary">def</name>
    <name evidence="7" type="ORF">L861_20035</name>
</gene>
<dbReference type="InterPro" id="IPR023635">
    <property type="entry name" value="Peptide_deformylase"/>
</dbReference>
<evidence type="ECO:0000313" key="8">
    <source>
        <dbReference type="Proteomes" id="UP000014463"/>
    </source>
</evidence>
<dbReference type="EC" id="3.5.1.88" evidence="6"/>
<feature type="binding site" evidence="6">
    <location>
        <position position="164"/>
    </location>
    <ligand>
        <name>Fe cation</name>
        <dbReference type="ChEBI" id="CHEBI:24875"/>
    </ligand>
</feature>
<comment type="function">
    <text evidence="6">Removes the formyl group from the N-terminal Met of newly synthesized proteins. Requires at least a dipeptide for an efficient rate of reaction. N-terminal L-methionine is a prerequisite for activity but the enzyme has broad specificity at other positions.</text>
</comment>
<sequence length="200" mass="22797">MQVHGSVVGNGPLNYGHYIVAQQHNGDFNAMAKLPILEFPDERLRTKAAPVENVDDEVRQLVDDMLETMYEAQGIGLAATQVDVHRRVIVMDVSEDRSSPLVLINPEYHPIGDERESMQEGCLSIPEYYAEVPRALRVHLKALDRDGKPYELEADGLLAHCIQHEHDHLEGILFVDYLSPLKRDRVRKKMEKRHKQLQSA</sequence>
<comment type="catalytic activity">
    <reaction evidence="6">
        <text>N-terminal N-formyl-L-methionyl-[peptide] + H2O = N-terminal L-methionyl-[peptide] + formate</text>
        <dbReference type="Rhea" id="RHEA:24420"/>
        <dbReference type="Rhea" id="RHEA-COMP:10639"/>
        <dbReference type="Rhea" id="RHEA-COMP:10640"/>
        <dbReference type="ChEBI" id="CHEBI:15377"/>
        <dbReference type="ChEBI" id="CHEBI:15740"/>
        <dbReference type="ChEBI" id="CHEBI:49298"/>
        <dbReference type="ChEBI" id="CHEBI:64731"/>
        <dbReference type="EC" id="3.5.1.88"/>
    </reaction>
</comment>
<accession>S2KN84</accession>
<keyword evidence="3 6" id="KW-0378">Hydrolase</keyword>
<feature type="binding site" evidence="6">
    <location>
        <position position="168"/>
    </location>
    <ligand>
        <name>Fe cation</name>
        <dbReference type="ChEBI" id="CHEBI:24875"/>
    </ligand>
</feature>
<comment type="cofactor">
    <cofactor evidence="6">
        <name>Fe(2+)</name>
        <dbReference type="ChEBI" id="CHEBI:29033"/>
    </cofactor>
    <text evidence="6">Binds 1 Fe(2+) ion.</text>
</comment>
<dbReference type="Pfam" id="PF01327">
    <property type="entry name" value="Pep_deformylase"/>
    <property type="match status" value="1"/>
</dbReference>